<keyword evidence="1" id="KW-0472">Membrane</keyword>
<evidence type="ECO:0000256" key="1">
    <source>
        <dbReference type="SAM" id="Phobius"/>
    </source>
</evidence>
<dbReference type="CDD" id="cd00761">
    <property type="entry name" value="Glyco_tranf_GTA_type"/>
    <property type="match status" value="1"/>
</dbReference>
<dbReference type="InterPro" id="IPR029044">
    <property type="entry name" value="Nucleotide-diphossugar_trans"/>
</dbReference>
<feature type="transmembrane region" description="Helical" evidence="1">
    <location>
        <begin position="165"/>
        <end position="183"/>
    </location>
</feature>
<keyword evidence="1" id="KW-0812">Transmembrane</keyword>
<keyword evidence="1" id="KW-1133">Transmembrane helix</keyword>
<evidence type="ECO:0000313" key="4">
    <source>
        <dbReference type="Proteomes" id="UP001153387"/>
    </source>
</evidence>
<feature type="transmembrane region" description="Helical" evidence="1">
    <location>
        <begin position="303"/>
        <end position="321"/>
    </location>
</feature>
<sequence length="369" mass="39921">MLEVVQLGIGLLALAAGFVMFGALPTLKATGKPGPVPSLTVIIPARNEAGRISPLLRSLREQRYPSFEVLVVDDDSTDETAAIARELGATVLRNDTVEAGSGKSAACWHGARQARGQWLLFLDADTALADADSLTKLVGCYAQKGAKGILSLQPYHTVHRLYENLSAIFNVIVIVGMNVFTLWGTRFKTAGSFGPCILCNKDDYFEVGGHRKIQGAVLDDLALGQAFLDRDLPVHCLGGGGVISFRMYPEGFGTLVEGWCKSFAVGSKSTHPIVMSMTVLWITGGFMSAAALISSIAAWNPAAMTLAGLMYAAYAGQTLRFARRCGNFSKGLFLMYPLLFAFFAILHIYSLFRARVLHSVKWKGRKMEV</sequence>
<gene>
    <name evidence="3" type="ORF">OMP38_15970</name>
</gene>
<keyword evidence="4" id="KW-1185">Reference proteome</keyword>
<comment type="caution">
    <text evidence="3">The sequence shown here is derived from an EMBL/GenBank/DDBJ whole genome shotgun (WGS) entry which is preliminary data.</text>
</comment>
<organism evidence="3 4">
    <name type="scientific">Cohnella ginsengisoli</name>
    <dbReference type="NCBI Taxonomy" id="425004"/>
    <lineage>
        <taxon>Bacteria</taxon>
        <taxon>Bacillati</taxon>
        <taxon>Bacillota</taxon>
        <taxon>Bacilli</taxon>
        <taxon>Bacillales</taxon>
        <taxon>Paenibacillaceae</taxon>
        <taxon>Cohnella</taxon>
    </lineage>
</organism>
<accession>A0A9X4KI16</accession>
<reference evidence="3 4" key="1">
    <citation type="submission" date="2022-10" db="EMBL/GenBank/DDBJ databases">
        <title>Comparative genomic analysis of Cohnella hashimotonis sp. nov., isolated from the International Space Station.</title>
        <authorList>
            <person name="Simpson A."/>
            <person name="Venkateswaran K."/>
        </authorList>
    </citation>
    <scope>NUCLEOTIDE SEQUENCE [LARGE SCALE GENOMIC DNA]</scope>
    <source>
        <strain evidence="3 4">DSM 18997</strain>
    </source>
</reference>
<dbReference type="Pfam" id="PF00535">
    <property type="entry name" value="Glycos_transf_2"/>
    <property type="match status" value="1"/>
</dbReference>
<feature type="transmembrane region" description="Helical" evidence="1">
    <location>
        <begin position="7"/>
        <end position="27"/>
    </location>
</feature>
<evidence type="ECO:0000259" key="2">
    <source>
        <dbReference type="Pfam" id="PF00535"/>
    </source>
</evidence>
<dbReference type="InterPro" id="IPR001173">
    <property type="entry name" value="Glyco_trans_2-like"/>
</dbReference>
<feature type="transmembrane region" description="Helical" evidence="1">
    <location>
        <begin position="333"/>
        <end position="352"/>
    </location>
</feature>
<evidence type="ECO:0000313" key="3">
    <source>
        <dbReference type="EMBL" id="MDG0792196.1"/>
    </source>
</evidence>
<dbReference type="PANTHER" id="PTHR43646:SF3">
    <property type="entry name" value="SLR1566 PROTEIN"/>
    <property type="match status" value="1"/>
</dbReference>
<dbReference type="SUPFAM" id="SSF53448">
    <property type="entry name" value="Nucleotide-diphospho-sugar transferases"/>
    <property type="match status" value="1"/>
</dbReference>
<dbReference type="PANTHER" id="PTHR43646">
    <property type="entry name" value="GLYCOSYLTRANSFERASE"/>
    <property type="match status" value="1"/>
</dbReference>
<feature type="domain" description="Glycosyltransferase 2-like" evidence="2">
    <location>
        <begin position="40"/>
        <end position="156"/>
    </location>
</feature>
<proteinExistence type="predicted"/>
<feature type="transmembrane region" description="Helical" evidence="1">
    <location>
        <begin position="278"/>
        <end position="297"/>
    </location>
</feature>
<dbReference type="RefSeq" id="WP_277566830.1">
    <property type="nucleotide sequence ID" value="NZ_JAPDHZ010000003.1"/>
</dbReference>
<dbReference type="Proteomes" id="UP001153387">
    <property type="component" value="Unassembled WGS sequence"/>
</dbReference>
<dbReference type="AlphaFoldDB" id="A0A9X4KI16"/>
<protein>
    <submittedName>
        <fullName evidence="3">Glycosyltransferase family 2 protein</fullName>
    </submittedName>
</protein>
<dbReference type="Gene3D" id="3.90.550.10">
    <property type="entry name" value="Spore Coat Polysaccharide Biosynthesis Protein SpsA, Chain A"/>
    <property type="match status" value="1"/>
</dbReference>
<dbReference type="EMBL" id="JAPDHZ010000003">
    <property type="protein sequence ID" value="MDG0792196.1"/>
    <property type="molecule type" value="Genomic_DNA"/>
</dbReference>
<name>A0A9X4KI16_9BACL</name>